<proteinExistence type="predicted"/>
<dbReference type="Proteomes" id="UP000294419">
    <property type="component" value="Chromosome"/>
</dbReference>
<evidence type="ECO:0000313" key="2">
    <source>
        <dbReference type="Proteomes" id="UP000294419"/>
    </source>
</evidence>
<dbReference type="EMBL" id="CP037954">
    <property type="protein sequence ID" value="QBO58003.1"/>
    <property type="molecule type" value="Genomic_DNA"/>
</dbReference>
<protein>
    <submittedName>
        <fullName evidence="1">Uncharacterized protein</fullName>
    </submittedName>
</protein>
<name>A0A4P6ZEK5_9FLAO</name>
<dbReference type="KEGG" id="csal:NBC122_01176"/>
<keyword evidence="2" id="KW-1185">Reference proteome</keyword>
<dbReference type="OrthoDB" id="766105at2"/>
<dbReference type="AlphaFoldDB" id="A0A4P6ZEK5"/>
<reference evidence="1 2" key="1">
    <citation type="submission" date="2019-03" db="EMBL/GenBank/DDBJ databases">
        <authorList>
            <person name="Kim H."/>
            <person name="Yu S.-M."/>
        </authorList>
    </citation>
    <scope>NUCLEOTIDE SEQUENCE [LARGE SCALE GENOMIC DNA]</scope>
    <source>
        <strain evidence="1 2">NBC122</strain>
    </source>
</reference>
<evidence type="ECO:0000313" key="1">
    <source>
        <dbReference type="EMBL" id="QBO58003.1"/>
    </source>
</evidence>
<accession>A0A4P6ZEK5</accession>
<sequence length="196" mass="23630">MKTLIQIFFIFIFSICRGQKGADYWAKIPEKIQNEKEIRIYKDYSITNGGKVFLIYLQDNKWNAELIDWNFPSEFGTHEFQTIEPRITKLKADEINFMNFEIRNIEFLPNENTFQYKKEKREIVYDEDLKENVISTSKMMVMDGVSYRVIYKNGKLQNSFNYSNPKSYLKDFPEINELKSFFEILNYIETEFKIKF</sequence>
<gene>
    <name evidence="1" type="ORF">NBC122_01176</name>
</gene>
<organism evidence="1 2">
    <name type="scientific">Chryseobacterium salivictor</name>
    <dbReference type="NCBI Taxonomy" id="2547600"/>
    <lineage>
        <taxon>Bacteria</taxon>
        <taxon>Pseudomonadati</taxon>
        <taxon>Bacteroidota</taxon>
        <taxon>Flavobacteriia</taxon>
        <taxon>Flavobacteriales</taxon>
        <taxon>Weeksellaceae</taxon>
        <taxon>Chryseobacterium group</taxon>
        <taxon>Chryseobacterium</taxon>
    </lineage>
</organism>
<dbReference type="RefSeq" id="WP_133439472.1">
    <property type="nucleotide sequence ID" value="NZ_CP037954.1"/>
</dbReference>